<comment type="similarity">
    <text evidence="2 9 10">Belongs to the CRISPR-associated endoribonuclease Cas2 protein family.</text>
</comment>
<keyword evidence="3 9" id="KW-0540">Nuclease</keyword>
<dbReference type="PANTHER" id="PTHR34405">
    <property type="entry name" value="CRISPR-ASSOCIATED ENDORIBONUCLEASE CAS2"/>
    <property type="match status" value="1"/>
</dbReference>
<dbReference type="AlphaFoldDB" id="D0MKP3"/>
<keyword evidence="12" id="KW-1185">Reference proteome</keyword>
<protein>
    <recommendedName>
        <fullName evidence="9">CRISPR-associated endoribonuclease Cas2</fullName>
        <ecNumber evidence="9">3.1.-.-</ecNumber>
    </recommendedName>
</protein>
<comment type="function">
    <text evidence="9">CRISPR (clustered regularly interspaced short palindromic repeat), is an adaptive immune system that provides protection against mobile genetic elements (viruses, transposable elements and conjugative plasmids). CRISPR clusters contain sequences complementary to antecedent mobile elements and target invading nucleic acids. CRISPR clusters are transcribed and processed into CRISPR RNA (crRNA). Functions as a ssRNA-specific endoribonuclease. Involved in the integration of spacer DNA into the CRISPR cassette.</text>
</comment>
<comment type="subunit">
    <text evidence="9">Homodimer, forms a heterotetramer with a Cas1 homodimer.</text>
</comment>
<dbReference type="PIRSF" id="PIRSF032582">
    <property type="entry name" value="Cas2"/>
    <property type="match status" value="1"/>
</dbReference>
<dbReference type="NCBIfam" id="TIGR01573">
    <property type="entry name" value="cas2"/>
    <property type="match status" value="1"/>
</dbReference>
<dbReference type="RefSeq" id="WP_012845317.1">
    <property type="nucleotide sequence ID" value="NC_013502.1"/>
</dbReference>
<dbReference type="GO" id="GO:0043571">
    <property type="term" value="P:maintenance of CRISPR repeat elements"/>
    <property type="evidence" value="ECO:0007669"/>
    <property type="project" value="UniProtKB-UniRule"/>
</dbReference>
<keyword evidence="11" id="KW-0614">Plasmid</keyword>
<name>D0MKP3_RHOM4</name>
<keyword evidence="6 9" id="KW-0378">Hydrolase</keyword>
<keyword evidence="8 9" id="KW-0051">Antiviral defense</keyword>
<evidence type="ECO:0000256" key="1">
    <source>
        <dbReference type="ARBA" id="ARBA00001946"/>
    </source>
</evidence>
<dbReference type="GO" id="GO:0016787">
    <property type="term" value="F:hydrolase activity"/>
    <property type="evidence" value="ECO:0007669"/>
    <property type="project" value="UniProtKB-KW"/>
</dbReference>
<evidence type="ECO:0000256" key="8">
    <source>
        <dbReference type="ARBA" id="ARBA00023118"/>
    </source>
</evidence>
<dbReference type="GO" id="GO:0046872">
    <property type="term" value="F:metal ion binding"/>
    <property type="evidence" value="ECO:0007669"/>
    <property type="project" value="UniProtKB-UniRule"/>
</dbReference>
<dbReference type="OrthoDB" id="9798176at2"/>
<evidence type="ECO:0000256" key="3">
    <source>
        <dbReference type="ARBA" id="ARBA00022722"/>
    </source>
</evidence>
<dbReference type="Pfam" id="PF09827">
    <property type="entry name" value="CRISPR_Cas2"/>
    <property type="match status" value="1"/>
</dbReference>
<proteinExistence type="inferred from homology"/>
<dbReference type="GO" id="GO:0004521">
    <property type="term" value="F:RNA endonuclease activity"/>
    <property type="evidence" value="ECO:0007669"/>
    <property type="project" value="UniProtKB-UniRule"/>
</dbReference>
<organism evidence="11 12">
    <name type="scientific">Rhodothermus marinus (strain ATCC 43812 / DSM 4252 / R-10)</name>
    <name type="common">Rhodothermus obamensis</name>
    <dbReference type="NCBI Taxonomy" id="518766"/>
    <lineage>
        <taxon>Bacteria</taxon>
        <taxon>Pseudomonadati</taxon>
        <taxon>Rhodothermota</taxon>
        <taxon>Rhodothermia</taxon>
        <taxon>Rhodothermales</taxon>
        <taxon>Rhodothermaceae</taxon>
        <taxon>Rhodothermus</taxon>
    </lineage>
</organism>
<geneLocation type="plasmid" evidence="11 12">
    <name>pRMAR01</name>
</geneLocation>
<evidence type="ECO:0000256" key="7">
    <source>
        <dbReference type="ARBA" id="ARBA00022842"/>
    </source>
</evidence>
<dbReference type="Proteomes" id="UP000002221">
    <property type="component" value="Plasmid pRMAR01"/>
</dbReference>
<dbReference type="InterPro" id="IPR019199">
    <property type="entry name" value="Virulence_VapD/CRISPR_Cas2"/>
</dbReference>
<gene>
    <name evidence="9" type="primary">cas2</name>
    <name evidence="11" type="ordered locus">Rmar_2840</name>
</gene>
<dbReference type="SUPFAM" id="SSF143430">
    <property type="entry name" value="TTP0101/SSO1404-like"/>
    <property type="match status" value="1"/>
</dbReference>
<accession>D0MKP3</accession>
<dbReference type="KEGG" id="rmr:Rmar_2840"/>
<feature type="binding site" evidence="9">
    <location>
        <position position="9"/>
    </location>
    <ligand>
        <name>Mg(2+)</name>
        <dbReference type="ChEBI" id="CHEBI:18420"/>
        <note>catalytic</note>
    </ligand>
</feature>
<evidence type="ECO:0000256" key="5">
    <source>
        <dbReference type="ARBA" id="ARBA00022759"/>
    </source>
</evidence>
<sequence length="93" mass="11174">MAFWLVGYDIAEPRRLQRVARLLEDYGQRLHYSVFLCRLEADEMRRLRQGLLHIVDLEEDRLFFLRLCRGCIDALEQMGQGRGIDLRQDHWIV</sequence>
<evidence type="ECO:0000256" key="6">
    <source>
        <dbReference type="ARBA" id="ARBA00022801"/>
    </source>
</evidence>
<keyword evidence="5 9" id="KW-0255">Endonuclease</keyword>
<dbReference type="EC" id="3.1.-.-" evidence="9"/>
<reference evidence="11 12" key="1">
    <citation type="journal article" date="2009" name="Stand. Genomic Sci.">
        <title>Complete genome sequence of Rhodothermus marinus type strain (R-10).</title>
        <authorList>
            <person name="Nolan M."/>
            <person name="Tindall B.J."/>
            <person name="Pomrenke H."/>
            <person name="Lapidus A."/>
            <person name="Copeland A."/>
            <person name="Glavina Del Rio T."/>
            <person name="Lucas S."/>
            <person name="Chen F."/>
            <person name="Tice H."/>
            <person name="Cheng J.F."/>
            <person name="Saunders E."/>
            <person name="Han C."/>
            <person name="Bruce D."/>
            <person name="Goodwin L."/>
            <person name="Chain P."/>
            <person name="Pitluck S."/>
            <person name="Ovchinikova G."/>
            <person name="Pati A."/>
            <person name="Ivanova N."/>
            <person name="Mavromatis K."/>
            <person name="Chen A."/>
            <person name="Palaniappan K."/>
            <person name="Land M."/>
            <person name="Hauser L."/>
            <person name="Chang Y.J."/>
            <person name="Jeffries C.D."/>
            <person name="Brettin T."/>
            <person name="Goker M."/>
            <person name="Bristow J."/>
            <person name="Eisen J.A."/>
            <person name="Markowitz V."/>
            <person name="Hugenholtz P."/>
            <person name="Kyrpides N.C."/>
            <person name="Klenk H.P."/>
            <person name="Detter J.C."/>
        </authorList>
    </citation>
    <scope>NUCLEOTIDE SEQUENCE [LARGE SCALE GENOMIC DNA]</scope>
    <source>
        <strain evidence="12">ATCC 43812 / DSM 4252 / R-10</strain>
        <plasmid evidence="11">pRMAR01</plasmid>
    </source>
</reference>
<dbReference type="CDD" id="cd09725">
    <property type="entry name" value="Cas2_I_II_III"/>
    <property type="match status" value="1"/>
</dbReference>
<evidence type="ECO:0000256" key="9">
    <source>
        <dbReference type="HAMAP-Rule" id="MF_01471"/>
    </source>
</evidence>
<dbReference type="SMR" id="D0MKP3"/>
<evidence type="ECO:0000256" key="2">
    <source>
        <dbReference type="ARBA" id="ARBA00009959"/>
    </source>
</evidence>
<evidence type="ECO:0000313" key="11">
    <source>
        <dbReference type="EMBL" id="ACY49707.1"/>
    </source>
</evidence>
<keyword evidence="7 9" id="KW-0460">Magnesium</keyword>
<dbReference type="HOGENOM" id="CLU_161124_3_0_10"/>
<dbReference type="InterPro" id="IPR021127">
    <property type="entry name" value="CRISPR_associated_Cas2"/>
</dbReference>
<dbReference type="eggNOG" id="COG1343">
    <property type="taxonomic scope" value="Bacteria"/>
</dbReference>
<dbReference type="PANTHER" id="PTHR34405:SF3">
    <property type="entry name" value="CRISPR-ASSOCIATED ENDORIBONUCLEASE CAS2 3"/>
    <property type="match status" value="1"/>
</dbReference>
<evidence type="ECO:0000313" key="12">
    <source>
        <dbReference type="Proteomes" id="UP000002221"/>
    </source>
</evidence>
<evidence type="ECO:0000256" key="10">
    <source>
        <dbReference type="PIRNR" id="PIRNR032582"/>
    </source>
</evidence>
<dbReference type="EMBL" id="CP001808">
    <property type="protein sequence ID" value="ACY49707.1"/>
    <property type="molecule type" value="Genomic_DNA"/>
</dbReference>
<dbReference type="HAMAP" id="MF_01471">
    <property type="entry name" value="Cas2"/>
    <property type="match status" value="1"/>
</dbReference>
<comment type="cofactor">
    <cofactor evidence="1 9">
        <name>Mg(2+)</name>
        <dbReference type="ChEBI" id="CHEBI:18420"/>
    </cofactor>
</comment>
<keyword evidence="4 9" id="KW-0479">Metal-binding</keyword>
<dbReference type="GO" id="GO:0051607">
    <property type="term" value="P:defense response to virus"/>
    <property type="evidence" value="ECO:0007669"/>
    <property type="project" value="UniProtKB-UniRule"/>
</dbReference>
<evidence type="ECO:0000256" key="4">
    <source>
        <dbReference type="ARBA" id="ARBA00022723"/>
    </source>
</evidence>
<dbReference type="Gene3D" id="3.30.70.240">
    <property type="match status" value="1"/>
</dbReference>